<dbReference type="GO" id="GO:0005829">
    <property type="term" value="C:cytosol"/>
    <property type="evidence" value="ECO:0007669"/>
    <property type="project" value="TreeGrafter"/>
</dbReference>
<keyword evidence="6" id="KW-0460">Magnesium</keyword>
<dbReference type="Proteomes" id="UP000272025">
    <property type="component" value="Unassembled WGS sequence"/>
</dbReference>
<organism evidence="7 8">
    <name type="scientific">Sodiomyces alkalinus (strain CBS 110278 / VKM F-3762 / F11)</name>
    <name type="common">Alkaliphilic filamentous fungus</name>
    <dbReference type="NCBI Taxonomy" id="1314773"/>
    <lineage>
        <taxon>Eukaryota</taxon>
        <taxon>Fungi</taxon>
        <taxon>Dikarya</taxon>
        <taxon>Ascomycota</taxon>
        <taxon>Pezizomycotina</taxon>
        <taxon>Sordariomycetes</taxon>
        <taxon>Hypocreomycetidae</taxon>
        <taxon>Glomerellales</taxon>
        <taxon>Plectosphaerellaceae</taxon>
        <taxon>Sodiomyces</taxon>
    </lineage>
</organism>
<evidence type="ECO:0000256" key="3">
    <source>
        <dbReference type="ARBA" id="ARBA00022723"/>
    </source>
</evidence>
<evidence type="ECO:0000256" key="2">
    <source>
        <dbReference type="ARBA" id="ARBA00022598"/>
    </source>
</evidence>
<dbReference type="OrthoDB" id="5212574at2759"/>
<dbReference type="InterPro" id="IPR036615">
    <property type="entry name" value="Mur_ligase_C_dom_sf"/>
</dbReference>
<dbReference type="GO" id="GO:0046872">
    <property type="term" value="F:metal ion binding"/>
    <property type="evidence" value="ECO:0007669"/>
    <property type="project" value="UniProtKB-KW"/>
</dbReference>
<keyword evidence="2" id="KW-0436">Ligase</keyword>
<keyword evidence="4" id="KW-0547">Nucleotide-binding</keyword>
<keyword evidence="3" id="KW-0479">Metal-binding</keyword>
<keyword evidence="5" id="KW-0067">ATP-binding</keyword>
<gene>
    <name evidence="7" type="ORF">SODALDRAFT_331270</name>
</gene>
<dbReference type="GO" id="GO:0004326">
    <property type="term" value="F:tetrahydrofolylpolyglutamate synthase activity"/>
    <property type="evidence" value="ECO:0007669"/>
    <property type="project" value="InterPro"/>
</dbReference>
<evidence type="ECO:0000313" key="8">
    <source>
        <dbReference type="Proteomes" id="UP000272025"/>
    </source>
</evidence>
<dbReference type="AlphaFoldDB" id="A0A3N2Q451"/>
<evidence type="ECO:0000256" key="5">
    <source>
        <dbReference type="ARBA" id="ARBA00022840"/>
    </source>
</evidence>
<dbReference type="RefSeq" id="XP_028469335.1">
    <property type="nucleotide sequence ID" value="XM_028611420.1"/>
</dbReference>
<dbReference type="InterPro" id="IPR001645">
    <property type="entry name" value="Folylpolyglutamate_synth"/>
</dbReference>
<proteinExistence type="inferred from homology"/>
<dbReference type="UniPathway" id="UPA00850"/>
<dbReference type="GeneID" id="39579898"/>
<sequence length="431" mass="46633">MKGVSLELGRMARAMASITQKWDAIHVAGTNGKGSVCTYLSALCQRFKIENGLFTSPYLVEPRDAIKTNGVPITAQKYNQLRQQVLDGQARRQSQQSTHPVLEEQSLSSLTEFEIGTLVAFSAFDDANVATGIVEVGLGGRLDSTNALARKKVTVITKIGLDHQKLLGDTLPLIAQEKAAIMRTSVPCVVDGSNPPEVLDVFARHAFAVGAPLHVTTEQEGLLEELSQSDIMPHQAQNMACAITAFRLAFPELRLSISDALPLLKGTTHLGRLSWIEVKLDPQDSEEAKRILIDGAHNPQSAETLATFVESRVRQNAGQSITWIVAVSKQDGKDAAGMLRTLVRPGDSVVCVAFSRRPTMPWVEPVKPSSLREIVTKLGVPCLSFEESGEGEGRGSLAAGIAEVIRRDGPVVLTGSLYLVGDAYRLYDRSL</sequence>
<dbReference type="PANTHER" id="PTHR11136">
    <property type="entry name" value="FOLYLPOLYGLUTAMATE SYNTHASE-RELATED"/>
    <property type="match status" value="1"/>
</dbReference>
<dbReference type="SUPFAM" id="SSF53623">
    <property type="entry name" value="MurD-like peptide ligases, catalytic domain"/>
    <property type="match status" value="1"/>
</dbReference>
<dbReference type="GO" id="GO:0005739">
    <property type="term" value="C:mitochondrion"/>
    <property type="evidence" value="ECO:0007669"/>
    <property type="project" value="TreeGrafter"/>
</dbReference>
<dbReference type="Gene3D" id="3.90.190.20">
    <property type="entry name" value="Mur ligase, C-terminal domain"/>
    <property type="match status" value="1"/>
</dbReference>
<dbReference type="STRING" id="1314773.A0A3N2Q451"/>
<protein>
    <submittedName>
        <fullName evidence="7">Folylpolyglutamate synthase</fullName>
    </submittedName>
</protein>
<dbReference type="PANTHER" id="PTHR11136:SF0">
    <property type="entry name" value="DIHYDROFOLATE SYNTHETASE-RELATED"/>
    <property type="match status" value="1"/>
</dbReference>
<name>A0A3N2Q451_SODAK</name>
<dbReference type="EMBL" id="ML119052">
    <property type="protein sequence ID" value="ROT41529.1"/>
    <property type="molecule type" value="Genomic_DNA"/>
</dbReference>
<accession>A0A3N2Q451</accession>
<dbReference type="InterPro" id="IPR036565">
    <property type="entry name" value="Mur-like_cat_sf"/>
</dbReference>
<evidence type="ECO:0000256" key="1">
    <source>
        <dbReference type="ARBA" id="ARBA00008276"/>
    </source>
</evidence>
<dbReference type="Gene3D" id="3.40.1190.10">
    <property type="entry name" value="Mur-like, catalytic domain"/>
    <property type="match status" value="1"/>
</dbReference>
<evidence type="ECO:0000256" key="4">
    <source>
        <dbReference type="ARBA" id="ARBA00022741"/>
    </source>
</evidence>
<reference evidence="7 8" key="1">
    <citation type="journal article" date="2018" name="Mol. Ecol.">
        <title>The obligate alkalophilic soda-lake fungus Sodiomyces alkalinus has shifted to a protein diet.</title>
        <authorList>
            <person name="Grum-Grzhimaylo A.A."/>
            <person name="Falkoski D.L."/>
            <person name="van den Heuvel J."/>
            <person name="Valero-Jimenez C.A."/>
            <person name="Min B."/>
            <person name="Choi I.G."/>
            <person name="Lipzen A."/>
            <person name="Daum C.G."/>
            <person name="Aanen D.K."/>
            <person name="Tsang A."/>
            <person name="Henrissat B."/>
            <person name="Bilanenko E.N."/>
            <person name="de Vries R.P."/>
            <person name="van Kan J.A.L."/>
            <person name="Grigoriev I.V."/>
            <person name="Debets A.J.M."/>
        </authorList>
    </citation>
    <scope>NUCLEOTIDE SEQUENCE [LARGE SCALE GENOMIC DNA]</scope>
    <source>
        <strain evidence="7 8">F11</strain>
    </source>
</reference>
<comment type="similarity">
    <text evidence="1">Belongs to the folylpolyglutamate synthase family.</text>
</comment>
<evidence type="ECO:0000313" key="7">
    <source>
        <dbReference type="EMBL" id="ROT41529.1"/>
    </source>
</evidence>
<dbReference type="SUPFAM" id="SSF53244">
    <property type="entry name" value="MurD-like peptide ligases, peptide-binding domain"/>
    <property type="match status" value="1"/>
</dbReference>
<dbReference type="GO" id="GO:0005524">
    <property type="term" value="F:ATP binding"/>
    <property type="evidence" value="ECO:0007669"/>
    <property type="project" value="UniProtKB-KW"/>
</dbReference>
<dbReference type="NCBIfam" id="TIGR01499">
    <property type="entry name" value="folC"/>
    <property type="match status" value="1"/>
</dbReference>
<evidence type="ECO:0000256" key="6">
    <source>
        <dbReference type="ARBA" id="ARBA00022842"/>
    </source>
</evidence>
<dbReference type="GO" id="GO:0008841">
    <property type="term" value="F:dihydrofolate synthase activity"/>
    <property type="evidence" value="ECO:0007669"/>
    <property type="project" value="TreeGrafter"/>
</dbReference>
<keyword evidence="8" id="KW-1185">Reference proteome</keyword>